<comment type="function">
    <text evidence="5">Phosphodiesterase responsible for the U6 snRNA 3' end processing. Acts as an exoribonuclease (RNase) responsible for trimming the poly(U) tract of the last nucleotides in the pre-U6 snRNA molecule, leading to the formation of mature U6 snRNA.</text>
</comment>
<feature type="region of interest" description="Disordered" evidence="6">
    <location>
        <begin position="1"/>
        <end position="29"/>
    </location>
</feature>
<evidence type="ECO:0000256" key="2">
    <source>
        <dbReference type="ARBA" id="ARBA00022801"/>
    </source>
</evidence>
<dbReference type="PANTHER" id="PTHR13522:SF3">
    <property type="entry name" value="U6 SNRNA PHOSPHODIESTERASE 1"/>
    <property type="match status" value="1"/>
</dbReference>
<proteinExistence type="inferred from homology"/>
<keyword evidence="8" id="KW-1185">Reference proteome</keyword>
<evidence type="ECO:0000313" key="8">
    <source>
        <dbReference type="Proteomes" id="UP000800235"/>
    </source>
</evidence>
<dbReference type="InterPro" id="IPR027521">
    <property type="entry name" value="Usb1"/>
</dbReference>
<name>A0A9P4P1X5_9PEZI</name>
<feature type="active site" description="Proton donor/acceptor" evidence="5">
    <location>
        <position position="248"/>
    </location>
</feature>
<dbReference type="Gene3D" id="3.90.1140.10">
    <property type="entry name" value="Cyclic phosphodiesterase"/>
    <property type="match status" value="1"/>
</dbReference>
<dbReference type="Pfam" id="PF09749">
    <property type="entry name" value="HVSL"/>
    <property type="match status" value="1"/>
</dbReference>
<comment type="subcellular location">
    <subcellularLocation>
        <location evidence="5">Nucleus</location>
    </subcellularLocation>
</comment>
<dbReference type="HAMAP" id="MF_03040">
    <property type="entry name" value="USB1"/>
    <property type="match status" value="1"/>
</dbReference>
<evidence type="ECO:0000256" key="6">
    <source>
        <dbReference type="SAM" id="MobiDB-lite"/>
    </source>
</evidence>
<keyword evidence="3" id="KW-0456">Lyase</keyword>
<dbReference type="PANTHER" id="PTHR13522">
    <property type="entry name" value="U6 SNRNA PHOSPHODIESTERASE 1"/>
    <property type="match status" value="1"/>
</dbReference>
<dbReference type="AlphaFoldDB" id="A0A9P4P1X5"/>
<gene>
    <name evidence="5" type="primary">USB1</name>
    <name evidence="7" type="ORF">EJ08DRAFT_625344</name>
</gene>
<evidence type="ECO:0000313" key="7">
    <source>
        <dbReference type="EMBL" id="KAF2435767.1"/>
    </source>
</evidence>
<protein>
    <recommendedName>
        <fullName evidence="5">U6 snRNA phosphodiesterase</fullName>
        <ecNumber evidence="5">3.1.4.-</ecNumber>
    </recommendedName>
</protein>
<evidence type="ECO:0000256" key="4">
    <source>
        <dbReference type="ARBA" id="ARBA00023242"/>
    </source>
</evidence>
<keyword evidence="4 5" id="KW-0539">Nucleus</keyword>
<comment type="caution">
    <text evidence="7">The sequence shown here is derived from an EMBL/GenBank/DDBJ whole genome shotgun (WGS) entry which is preliminary data.</text>
</comment>
<dbReference type="GO" id="GO:0016829">
    <property type="term" value="F:lyase activity"/>
    <property type="evidence" value="ECO:0007669"/>
    <property type="project" value="UniProtKB-KW"/>
</dbReference>
<comment type="similarity">
    <text evidence="5">Belongs to the 2H phosphoesterase superfamily. USB1 family.</text>
</comment>
<dbReference type="OrthoDB" id="49151at2759"/>
<evidence type="ECO:0000256" key="5">
    <source>
        <dbReference type="HAMAP-Rule" id="MF_03040"/>
    </source>
</evidence>
<keyword evidence="2 5" id="KW-0378">Hydrolase</keyword>
<accession>A0A9P4P1X5</accession>
<keyword evidence="1 5" id="KW-0540">Nuclease</keyword>
<evidence type="ECO:0000256" key="1">
    <source>
        <dbReference type="ARBA" id="ARBA00022722"/>
    </source>
</evidence>
<feature type="compositionally biased region" description="Polar residues" evidence="6">
    <location>
        <begin position="1"/>
        <end position="20"/>
    </location>
</feature>
<dbReference type="Proteomes" id="UP000800235">
    <property type="component" value="Unassembled WGS sequence"/>
</dbReference>
<dbReference type="EMBL" id="MU007012">
    <property type="protein sequence ID" value="KAF2435767.1"/>
    <property type="molecule type" value="Genomic_DNA"/>
</dbReference>
<sequence length="296" mass="32979">MPLVNYSSSEDEAVNQNKATSLKRKRPAAYSGELPPLPASFHDLYATNARVATTDDPNLHGGRKRHIPHIEGNWPTHVYLEWRPSSAELKILTELVSATGNGSDQIHSLLQSDLSTPLPLHISLSRSLVLHTHQREQFQDVIATKIRSSAVRPFKIDFNSLAWYPNHDNTRWFLSLSAARPKQNELNRLLDACNRSAKQLQQPTLYLPENIEDSAGQAKVTKKAQAEATLKDEANINSNIPDCSDSFHVSLAWSLSQPSEYVVSDLRKLTFEQLSAFFDGVKVKIGNTVSTVTVST</sequence>
<dbReference type="GO" id="GO:1990838">
    <property type="term" value="F:poly(U)-specific exoribonuclease activity, producing 3' uridine cyclic phosphate ends"/>
    <property type="evidence" value="ECO:0007669"/>
    <property type="project" value="UniProtKB-UniRule"/>
</dbReference>
<dbReference type="EC" id="3.1.4.-" evidence="5"/>
<organism evidence="7 8">
    <name type="scientific">Tothia fuscella</name>
    <dbReference type="NCBI Taxonomy" id="1048955"/>
    <lineage>
        <taxon>Eukaryota</taxon>
        <taxon>Fungi</taxon>
        <taxon>Dikarya</taxon>
        <taxon>Ascomycota</taxon>
        <taxon>Pezizomycotina</taxon>
        <taxon>Dothideomycetes</taxon>
        <taxon>Pleosporomycetidae</taxon>
        <taxon>Venturiales</taxon>
        <taxon>Cylindrosympodiaceae</taxon>
        <taxon>Tothia</taxon>
    </lineage>
</organism>
<dbReference type="GO" id="GO:0034477">
    <property type="term" value="P:U6 snRNA 3'-end processing"/>
    <property type="evidence" value="ECO:0007669"/>
    <property type="project" value="UniProtKB-UniRule"/>
</dbReference>
<dbReference type="GO" id="GO:0005634">
    <property type="term" value="C:nucleus"/>
    <property type="evidence" value="ECO:0007669"/>
    <property type="project" value="UniProtKB-SubCell"/>
</dbReference>
<reference evidence="7" key="1">
    <citation type="journal article" date="2020" name="Stud. Mycol.">
        <title>101 Dothideomycetes genomes: a test case for predicting lifestyles and emergence of pathogens.</title>
        <authorList>
            <person name="Haridas S."/>
            <person name="Albert R."/>
            <person name="Binder M."/>
            <person name="Bloem J."/>
            <person name="Labutti K."/>
            <person name="Salamov A."/>
            <person name="Andreopoulos B."/>
            <person name="Baker S."/>
            <person name="Barry K."/>
            <person name="Bills G."/>
            <person name="Bluhm B."/>
            <person name="Cannon C."/>
            <person name="Castanera R."/>
            <person name="Culley D."/>
            <person name="Daum C."/>
            <person name="Ezra D."/>
            <person name="Gonzalez J."/>
            <person name="Henrissat B."/>
            <person name="Kuo A."/>
            <person name="Liang C."/>
            <person name="Lipzen A."/>
            <person name="Lutzoni F."/>
            <person name="Magnuson J."/>
            <person name="Mondo S."/>
            <person name="Nolan M."/>
            <person name="Ohm R."/>
            <person name="Pangilinan J."/>
            <person name="Park H.-J."/>
            <person name="Ramirez L."/>
            <person name="Alfaro M."/>
            <person name="Sun H."/>
            <person name="Tritt A."/>
            <person name="Yoshinaga Y."/>
            <person name="Zwiers L.-H."/>
            <person name="Turgeon B."/>
            <person name="Goodwin S."/>
            <person name="Spatafora J."/>
            <person name="Crous P."/>
            <person name="Grigoriev I."/>
        </authorList>
    </citation>
    <scope>NUCLEOTIDE SEQUENCE</scope>
    <source>
        <strain evidence="7">CBS 130266</strain>
    </source>
</reference>
<evidence type="ECO:0000256" key="3">
    <source>
        <dbReference type="ARBA" id="ARBA00023239"/>
    </source>
</evidence>
<feature type="active site" description="Proton donor/acceptor" evidence="5">
    <location>
        <position position="121"/>
    </location>
</feature>